<feature type="compositionally biased region" description="Basic and acidic residues" evidence="1">
    <location>
        <begin position="1"/>
        <end position="31"/>
    </location>
</feature>
<feature type="region of interest" description="Disordered" evidence="1">
    <location>
        <begin position="1"/>
        <end position="53"/>
    </location>
</feature>
<evidence type="ECO:0000313" key="2">
    <source>
        <dbReference type="EMBL" id="KAH3840973.1"/>
    </source>
</evidence>
<comment type="caution">
    <text evidence="2">The sequence shown here is derived from an EMBL/GenBank/DDBJ whole genome shotgun (WGS) entry which is preliminary data.</text>
</comment>
<proteinExistence type="predicted"/>
<accession>A0A9D4QS02</accession>
<evidence type="ECO:0000256" key="1">
    <source>
        <dbReference type="SAM" id="MobiDB-lite"/>
    </source>
</evidence>
<protein>
    <submittedName>
        <fullName evidence="2">Uncharacterized protein</fullName>
    </submittedName>
</protein>
<gene>
    <name evidence="2" type="ORF">DPMN_114431</name>
</gene>
<dbReference type="Proteomes" id="UP000828390">
    <property type="component" value="Unassembled WGS sequence"/>
</dbReference>
<reference evidence="2" key="2">
    <citation type="submission" date="2020-11" db="EMBL/GenBank/DDBJ databases">
        <authorList>
            <person name="McCartney M.A."/>
            <person name="Auch B."/>
            <person name="Kono T."/>
            <person name="Mallez S."/>
            <person name="Becker A."/>
            <person name="Gohl D.M."/>
            <person name="Silverstein K.A.T."/>
            <person name="Koren S."/>
            <person name="Bechman K.B."/>
            <person name="Herman A."/>
            <person name="Abrahante J.E."/>
            <person name="Garbe J."/>
        </authorList>
    </citation>
    <scope>NUCLEOTIDE SEQUENCE</scope>
    <source>
        <strain evidence="2">Duluth1</strain>
        <tissue evidence="2">Whole animal</tissue>
    </source>
</reference>
<evidence type="ECO:0000313" key="3">
    <source>
        <dbReference type="Proteomes" id="UP000828390"/>
    </source>
</evidence>
<keyword evidence="3" id="KW-1185">Reference proteome</keyword>
<sequence>MDSTWEKKPRMTKRDVALNRGARAQEQRPHSADSTSNSSRQTKVQSGALLPLP</sequence>
<feature type="compositionally biased region" description="Polar residues" evidence="1">
    <location>
        <begin position="32"/>
        <end position="45"/>
    </location>
</feature>
<name>A0A9D4QS02_DREPO</name>
<dbReference type="EMBL" id="JAIWYP010000004">
    <property type="protein sequence ID" value="KAH3840973.1"/>
    <property type="molecule type" value="Genomic_DNA"/>
</dbReference>
<reference evidence="2" key="1">
    <citation type="journal article" date="2019" name="bioRxiv">
        <title>The Genome of the Zebra Mussel, Dreissena polymorpha: A Resource for Invasive Species Research.</title>
        <authorList>
            <person name="McCartney M.A."/>
            <person name="Auch B."/>
            <person name="Kono T."/>
            <person name="Mallez S."/>
            <person name="Zhang Y."/>
            <person name="Obille A."/>
            <person name="Becker A."/>
            <person name="Abrahante J.E."/>
            <person name="Garbe J."/>
            <person name="Badalamenti J.P."/>
            <person name="Herman A."/>
            <person name="Mangelson H."/>
            <person name="Liachko I."/>
            <person name="Sullivan S."/>
            <person name="Sone E.D."/>
            <person name="Koren S."/>
            <person name="Silverstein K.A.T."/>
            <person name="Beckman K.B."/>
            <person name="Gohl D.M."/>
        </authorList>
    </citation>
    <scope>NUCLEOTIDE SEQUENCE</scope>
    <source>
        <strain evidence="2">Duluth1</strain>
        <tissue evidence="2">Whole animal</tissue>
    </source>
</reference>
<organism evidence="2 3">
    <name type="scientific">Dreissena polymorpha</name>
    <name type="common">Zebra mussel</name>
    <name type="synonym">Mytilus polymorpha</name>
    <dbReference type="NCBI Taxonomy" id="45954"/>
    <lineage>
        <taxon>Eukaryota</taxon>
        <taxon>Metazoa</taxon>
        <taxon>Spiralia</taxon>
        <taxon>Lophotrochozoa</taxon>
        <taxon>Mollusca</taxon>
        <taxon>Bivalvia</taxon>
        <taxon>Autobranchia</taxon>
        <taxon>Heteroconchia</taxon>
        <taxon>Euheterodonta</taxon>
        <taxon>Imparidentia</taxon>
        <taxon>Neoheterodontei</taxon>
        <taxon>Myida</taxon>
        <taxon>Dreissenoidea</taxon>
        <taxon>Dreissenidae</taxon>
        <taxon>Dreissena</taxon>
    </lineage>
</organism>
<dbReference type="AlphaFoldDB" id="A0A9D4QS02"/>